<gene>
    <name evidence="3" type="ORF">DVK85_12385</name>
</gene>
<evidence type="ECO:0000313" key="4">
    <source>
        <dbReference type="Proteomes" id="UP000253951"/>
    </source>
</evidence>
<dbReference type="Gene3D" id="3.40.50.2000">
    <property type="entry name" value="Glycogen Phosphorylase B"/>
    <property type="match status" value="2"/>
</dbReference>
<feature type="domain" description="Glycosyltransferase subfamily 4-like N-terminal" evidence="2">
    <location>
        <begin position="12"/>
        <end position="166"/>
    </location>
</feature>
<name>A0A345HEH5_9FLAO</name>
<accession>A0A345HEH5</accession>
<dbReference type="InterPro" id="IPR001296">
    <property type="entry name" value="Glyco_trans_1"/>
</dbReference>
<dbReference type="RefSeq" id="WP_114678743.1">
    <property type="nucleotide sequence ID" value="NZ_CP031188.1"/>
</dbReference>
<dbReference type="Pfam" id="PF13439">
    <property type="entry name" value="Glyco_transf_4"/>
    <property type="match status" value="1"/>
</dbReference>
<organism evidence="3 4">
    <name type="scientific">Flavobacterium arcticum</name>
    <dbReference type="NCBI Taxonomy" id="1784713"/>
    <lineage>
        <taxon>Bacteria</taxon>
        <taxon>Pseudomonadati</taxon>
        <taxon>Bacteroidota</taxon>
        <taxon>Flavobacteriia</taxon>
        <taxon>Flavobacteriales</taxon>
        <taxon>Flavobacteriaceae</taxon>
        <taxon>Flavobacterium</taxon>
    </lineage>
</organism>
<proteinExistence type="predicted"/>
<dbReference type="SUPFAM" id="SSF53756">
    <property type="entry name" value="UDP-Glycosyltransferase/glycogen phosphorylase"/>
    <property type="match status" value="1"/>
</dbReference>
<evidence type="ECO:0000259" key="1">
    <source>
        <dbReference type="Pfam" id="PF00534"/>
    </source>
</evidence>
<evidence type="ECO:0000313" key="3">
    <source>
        <dbReference type="EMBL" id="AXG74985.1"/>
    </source>
</evidence>
<dbReference type="InterPro" id="IPR028098">
    <property type="entry name" value="Glyco_trans_4-like_N"/>
</dbReference>
<dbReference type="GO" id="GO:0016757">
    <property type="term" value="F:glycosyltransferase activity"/>
    <property type="evidence" value="ECO:0007669"/>
    <property type="project" value="InterPro"/>
</dbReference>
<keyword evidence="3" id="KW-0808">Transferase</keyword>
<dbReference type="AlphaFoldDB" id="A0A345HEH5"/>
<feature type="domain" description="Glycosyl transferase family 1" evidence="1">
    <location>
        <begin position="175"/>
        <end position="340"/>
    </location>
</feature>
<dbReference type="PANTHER" id="PTHR12526">
    <property type="entry name" value="GLYCOSYLTRANSFERASE"/>
    <property type="match status" value="1"/>
</dbReference>
<dbReference type="PANTHER" id="PTHR12526:SF630">
    <property type="entry name" value="GLYCOSYLTRANSFERASE"/>
    <property type="match status" value="1"/>
</dbReference>
<protein>
    <submittedName>
        <fullName evidence="3">Glycosyltransferase</fullName>
    </submittedName>
</protein>
<dbReference type="OrthoDB" id="1522162at2"/>
<dbReference type="CDD" id="cd03801">
    <property type="entry name" value="GT4_PimA-like"/>
    <property type="match status" value="1"/>
</dbReference>
<dbReference type="Proteomes" id="UP000253951">
    <property type="component" value="Chromosome"/>
</dbReference>
<dbReference type="Pfam" id="PF00534">
    <property type="entry name" value="Glycos_transf_1"/>
    <property type="match status" value="1"/>
</dbReference>
<dbReference type="EMBL" id="CP031188">
    <property type="protein sequence ID" value="AXG74985.1"/>
    <property type="molecule type" value="Genomic_DNA"/>
</dbReference>
<reference evidence="3 4" key="1">
    <citation type="submission" date="2018-07" db="EMBL/GenBank/DDBJ databases">
        <title>Complete genome sequence of Flavobacterium arcticum type strain SM1502T.</title>
        <authorList>
            <person name="Li Y."/>
            <person name="Li D.-D."/>
        </authorList>
    </citation>
    <scope>NUCLEOTIDE SEQUENCE [LARGE SCALE GENOMIC DNA]</scope>
    <source>
        <strain evidence="3 4">SM1502</strain>
    </source>
</reference>
<sequence length="368" mass="41012">MKILHVSGARGWGGNEQQLIDYIPELEKLGTEHIVFGVTNSILHNRCKELGISFIEAKKKKLNKFANYLYLKDVVKKVKPDVIHLHTSDSLTVYTISDLLTGLKTKAVFSKKGMGSRSSLLSKYKYNYKNVAATICVSQRVQEEFSAILTEAAKKKTIVIHDCVSPDILKDTNDAEDIRAKFNIPENTFIVGNIANHTAAKDHFTLIDTADHLINTMGRKDVAFVQVGEYTKLTDELKELIKEKELEKHVFFMGRIAGAYRFNHQFDAFVMTSQREGGPTSVLEAMLLGLPVVTTNVGVVPEVMVNGTNGFICAVKDYKCLAENLAKLIDDEQLIEKFSELGSNAIKKGFMAATLAPQTLDVYKKAMQ</sequence>
<evidence type="ECO:0000259" key="2">
    <source>
        <dbReference type="Pfam" id="PF13439"/>
    </source>
</evidence>
<keyword evidence="4" id="KW-1185">Reference proteome</keyword>
<dbReference type="KEGG" id="fat:DVK85_12385"/>